<proteinExistence type="predicted"/>
<protein>
    <submittedName>
        <fullName evidence="2">Uncharacterized protein</fullName>
    </submittedName>
</protein>
<evidence type="ECO:0000313" key="3">
    <source>
        <dbReference type="Proteomes" id="UP000480410"/>
    </source>
</evidence>
<keyword evidence="1" id="KW-0732">Signal</keyword>
<evidence type="ECO:0000256" key="1">
    <source>
        <dbReference type="SAM" id="SignalP"/>
    </source>
</evidence>
<sequence length="124" mass="14286">MKRSLFFLLFFSQPLLAQELPCQLSGKIVSVAEYQTPTNVFTQLKNDGQPMMAFGFLVSDSKALKNTKAVRDYCDALNNQTRTVILSGQYPDGHFQLGQRLSLRHVHQDENVWPYWPDRYSEGR</sequence>
<feature type="chain" id="PRO_5026999112" evidence="1">
    <location>
        <begin position="18"/>
        <end position="124"/>
    </location>
</feature>
<gene>
    <name evidence="2" type="ORF">G3435_16050</name>
</gene>
<dbReference type="EMBL" id="JAAHBV010000343">
    <property type="protein sequence ID" value="NER61076.1"/>
    <property type="molecule type" value="Genomic_DNA"/>
</dbReference>
<reference evidence="2 3" key="1">
    <citation type="submission" date="2020-02" db="EMBL/GenBank/DDBJ databases">
        <title>Broccoli isolated Pseudomonas sp.</title>
        <authorList>
            <person name="Fujikawa T."/>
            <person name="Sawada H."/>
        </authorList>
    </citation>
    <scope>NUCLEOTIDE SEQUENCE [LARGE SCALE GENOMIC DNA]</scope>
    <source>
        <strain evidence="2 3">MAFF212428</strain>
    </source>
</reference>
<dbReference type="Proteomes" id="UP000480410">
    <property type="component" value="Unassembled WGS sequence"/>
</dbReference>
<feature type="signal peptide" evidence="1">
    <location>
        <begin position="1"/>
        <end position="17"/>
    </location>
</feature>
<comment type="caution">
    <text evidence="2">The sequence shown here is derived from an EMBL/GenBank/DDBJ whole genome shotgun (WGS) entry which is preliminary data.</text>
</comment>
<dbReference type="AlphaFoldDB" id="A0A6M0CU98"/>
<name>A0A6M0CU98_9PSED</name>
<organism evidence="2 3">
    <name type="scientific">Pseudomonas brassicae</name>
    <dbReference type="NCBI Taxonomy" id="2708063"/>
    <lineage>
        <taxon>Bacteria</taxon>
        <taxon>Pseudomonadati</taxon>
        <taxon>Pseudomonadota</taxon>
        <taxon>Gammaproteobacteria</taxon>
        <taxon>Pseudomonadales</taxon>
        <taxon>Pseudomonadaceae</taxon>
        <taxon>Pseudomonas</taxon>
    </lineage>
</organism>
<accession>A0A6M0CU98</accession>
<evidence type="ECO:0000313" key="2">
    <source>
        <dbReference type="EMBL" id="NER61076.1"/>
    </source>
</evidence>